<evidence type="ECO:0000259" key="1">
    <source>
        <dbReference type="Pfam" id="PF12705"/>
    </source>
</evidence>
<evidence type="ECO:0000313" key="3">
    <source>
        <dbReference type="Proteomes" id="UP000252458"/>
    </source>
</evidence>
<keyword evidence="3" id="KW-1185">Reference proteome</keyword>
<reference evidence="2 3" key="1">
    <citation type="submission" date="2018-06" db="EMBL/GenBank/DDBJ databases">
        <title>Draft genome sequence of Burkholderia reimsis strain BE51 isolated from a French agricultural soil.</title>
        <authorList>
            <person name="Esmaeel Q."/>
        </authorList>
    </citation>
    <scope>NUCLEOTIDE SEQUENCE [LARGE SCALE GENOMIC DNA]</scope>
    <source>
        <strain evidence="2 3">BE51</strain>
    </source>
</reference>
<protein>
    <submittedName>
        <fullName evidence="2">PD-(D/E)XK nuclease family protein</fullName>
    </submittedName>
</protein>
<proteinExistence type="predicted"/>
<gene>
    <name evidence="2" type="ORF">DPV79_15985</name>
</gene>
<evidence type="ECO:0000313" key="2">
    <source>
        <dbReference type="EMBL" id="RBB38879.1"/>
    </source>
</evidence>
<feature type="domain" description="PD-(D/E)XK endonuclease-like" evidence="1">
    <location>
        <begin position="17"/>
        <end position="264"/>
    </location>
</feature>
<dbReference type="InterPro" id="IPR038726">
    <property type="entry name" value="PDDEXK_AddAB-type"/>
</dbReference>
<name>A0A365QWL8_9BURK</name>
<sequence>MTIVSRTKVRASSWGALFDCAYKWEYEVLNQHRKAVGLRAALGTAIHASTAVFDQALIDGNTIKPADAAEVFVNKLKHPEYDVDYTQDELTVKQAESIGLTLHTKYCTTIAPTMRYESVEAPFMPLDIDCGGGVIVQLTGTMDRARVASGKGRRIVDLKSGERAIVGGTVTTRGHAAQCGTYQLLDDHTTGKTSEGAQIVGLMTSSKPRVGVSPVFDARKVMVGTDGQKGLIEYAAEMFRTGLFPPNPRSMLCSPKYCARWNSCIFHE</sequence>
<dbReference type="EMBL" id="QMFZ01000012">
    <property type="protein sequence ID" value="RBB38879.1"/>
    <property type="molecule type" value="Genomic_DNA"/>
</dbReference>
<dbReference type="AlphaFoldDB" id="A0A365QWL8"/>
<dbReference type="Proteomes" id="UP000252458">
    <property type="component" value="Unassembled WGS sequence"/>
</dbReference>
<comment type="caution">
    <text evidence="2">The sequence shown here is derived from an EMBL/GenBank/DDBJ whole genome shotgun (WGS) entry which is preliminary data.</text>
</comment>
<accession>A0A365QWL8</accession>
<organism evidence="2 3">
    <name type="scientific">Burkholderia reimsis</name>
    <dbReference type="NCBI Taxonomy" id="2234132"/>
    <lineage>
        <taxon>Bacteria</taxon>
        <taxon>Pseudomonadati</taxon>
        <taxon>Pseudomonadota</taxon>
        <taxon>Betaproteobacteria</taxon>
        <taxon>Burkholderiales</taxon>
        <taxon>Burkholderiaceae</taxon>
        <taxon>Burkholderia</taxon>
    </lineage>
</organism>
<dbReference type="Pfam" id="PF12705">
    <property type="entry name" value="PDDEXK_1"/>
    <property type="match status" value="1"/>
</dbReference>